<sequence length="68" mass="7365">MKTMLVIAYLMGDHVIDTETLDAANMEACKTTKELALAANTPITTRYGSNVKISAECKQVASAAERKM</sequence>
<organism evidence="1 2">
    <name type="scientific">Methylocystis parvus</name>
    <dbReference type="NCBI Taxonomy" id="134"/>
    <lineage>
        <taxon>Bacteria</taxon>
        <taxon>Pseudomonadati</taxon>
        <taxon>Pseudomonadota</taxon>
        <taxon>Alphaproteobacteria</taxon>
        <taxon>Hyphomicrobiales</taxon>
        <taxon>Methylocystaceae</taxon>
        <taxon>Methylocystis</taxon>
    </lineage>
</organism>
<evidence type="ECO:0000313" key="1">
    <source>
        <dbReference type="EMBL" id="QGM97209.1"/>
    </source>
</evidence>
<name>A0A6B8M691_9HYPH</name>
<protein>
    <submittedName>
        <fullName evidence="1">Uncharacterized protein</fullName>
    </submittedName>
</protein>
<gene>
    <name evidence="1" type="ORF">F7D14_06780</name>
</gene>
<dbReference type="RefSeq" id="WP_154419743.1">
    <property type="nucleotide sequence ID" value="NZ_CP044331.1"/>
</dbReference>
<proteinExistence type="predicted"/>
<evidence type="ECO:0000313" key="2">
    <source>
        <dbReference type="Proteomes" id="UP000422569"/>
    </source>
</evidence>
<dbReference type="AlphaFoldDB" id="A0A6B8M691"/>
<dbReference type="Proteomes" id="UP000422569">
    <property type="component" value="Chromosome"/>
</dbReference>
<accession>A0A6B8M691</accession>
<reference evidence="1 2" key="1">
    <citation type="submission" date="2019-09" db="EMBL/GenBank/DDBJ databases">
        <title>Isolation and complete genome sequencing of Methylocystis species.</title>
        <authorList>
            <person name="Rumah B.L."/>
            <person name="Stead C.E."/>
            <person name="Stevens B.C."/>
            <person name="Minton N.P."/>
            <person name="Grosse-Honebrink A."/>
            <person name="Zhang Y."/>
        </authorList>
    </citation>
    <scope>NUCLEOTIDE SEQUENCE [LARGE SCALE GENOMIC DNA]</scope>
    <source>
        <strain evidence="1 2">BRCS2</strain>
    </source>
</reference>
<dbReference type="KEGG" id="mpar:F7D14_06780"/>
<keyword evidence="2" id="KW-1185">Reference proteome</keyword>
<dbReference type="EMBL" id="CP044331">
    <property type="protein sequence ID" value="QGM97209.1"/>
    <property type="molecule type" value="Genomic_DNA"/>
</dbReference>